<protein>
    <submittedName>
        <fullName evidence="2">Phosphinothricin acetyltransferase</fullName>
    </submittedName>
</protein>
<dbReference type="NCBIfam" id="NF040504">
    <property type="entry name" value="resist_ArsN1b"/>
    <property type="match status" value="1"/>
</dbReference>
<dbReference type="OrthoDB" id="5459937at2"/>
<dbReference type="PANTHER" id="PTHR43072:SF8">
    <property type="entry name" value="ACYLTRANSFERASE FABY-RELATED"/>
    <property type="match status" value="1"/>
</dbReference>
<dbReference type="EMBL" id="FZOS01000052">
    <property type="protein sequence ID" value="SNT17302.1"/>
    <property type="molecule type" value="Genomic_DNA"/>
</dbReference>
<feature type="domain" description="N-acetyltransferase" evidence="1">
    <location>
        <begin position="4"/>
        <end position="165"/>
    </location>
</feature>
<reference evidence="3" key="1">
    <citation type="submission" date="2017-06" db="EMBL/GenBank/DDBJ databases">
        <authorList>
            <person name="Varghese N."/>
            <person name="Submissions S."/>
        </authorList>
    </citation>
    <scope>NUCLEOTIDE SEQUENCE [LARGE SCALE GENOMIC DNA]</scope>
    <source>
        <strain evidence="3">LNB2</strain>
    </source>
</reference>
<dbReference type="InterPro" id="IPR000182">
    <property type="entry name" value="GNAT_dom"/>
</dbReference>
<evidence type="ECO:0000313" key="2">
    <source>
        <dbReference type="EMBL" id="SNT17302.1"/>
    </source>
</evidence>
<dbReference type="CDD" id="cd04301">
    <property type="entry name" value="NAT_SF"/>
    <property type="match status" value="1"/>
</dbReference>
<accession>A0A239KHY1</accession>
<dbReference type="SUPFAM" id="SSF55729">
    <property type="entry name" value="Acyl-CoA N-acyltransferases (Nat)"/>
    <property type="match status" value="1"/>
</dbReference>
<keyword evidence="2" id="KW-0808">Transferase</keyword>
<dbReference type="Proteomes" id="UP000198281">
    <property type="component" value="Unassembled WGS sequence"/>
</dbReference>
<organism evidence="2 3">
    <name type="scientific">Edaphosphingomonas laterariae</name>
    <dbReference type="NCBI Taxonomy" id="861865"/>
    <lineage>
        <taxon>Bacteria</taxon>
        <taxon>Pseudomonadati</taxon>
        <taxon>Pseudomonadota</taxon>
        <taxon>Alphaproteobacteria</taxon>
        <taxon>Sphingomonadales</taxon>
        <taxon>Rhizorhabdaceae</taxon>
        <taxon>Edaphosphingomonas</taxon>
    </lineage>
</organism>
<proteinExistence type="predicted"/>
<dbReference type="GO" id="GO:0016747">
    <property type="term" value="F:acyltransferase activity, transferring groups other than amino-acyl groups"/>
    <property type="evidence" value="ECO:0007669"/>
    <property type="project" value="InterPro"/>
</dbReference>
<dbReference type="PANTHER" id="PTHR43072">
    <property type="entry name" value="N-ACETYLTRANSFERASE"/>
    <property type="match status" value="1"/>
</dbReference>
<dbReference type="AlphaFoldDB" id="A0A239KHY1"/>
<sequence>MGAVRLRAATLDDAEAIAAIYAPYVAETAISFEEEAPGADEMRRRIAAVTTHFAWFVAEQDGQISGYAYADLFRTRPAYRWAAETTVYVAQGQHGLGIGRTLYAALLESLRAQGYVTAIGAVTLPNPASAALHEAMGFTLAGTYRGIGFKHGSWHDVGIWQCDLAARPARPEQPTLPA</sequence>
<dbReference type="PROSITE" id="PS51186">
    <property type="entry name" value="GNAT"/>
    <property type="match status" value="1"/>
</dbReference>
<dbReference type="Gene3D" id="3.40.630.30">
    <property type="match status" value="1"/>
</dbReference>
<gene>
    <name evidence="2" type="ORF">SAMN06295912_1525</name>
</gene>
<evidence type="ECO:0000313" key="3">
    <source>
        <dbReference type="Proteomes" id="UP000198281"/>
    </source>
</evidence>
<dbReference type="RefSeq" id="WP_089221350.1">
    <property type="nucleotide sequence ID" value="NZ_FZOS01000052.1"/>
</dbReference>
<evidence type="ECO:0000259" key="1">
    <source>
        <dbReference type="PROSITE" id="PS51186"/>
    </source>
</evidence>
<dbReference type="Pfam" id="PF13420">
    <property type="entry name" value="Acetyltransf_4"/>
    <property type="match status" value="1"/>
</dbReference>
<keyword evidence="3" id="KW-1185">Reference proteome</keyword>
<name>A0A239KHY1_9SPHN</name>
<dbReference type="InterPro" id="IPR016181">
    <property type="entry name" value="Acyl_CoA_acyltransferase"/>
</dbReference>